<accession>A0A1D8UY79</accession>
<keyword evidence="2" id="KW-1185">Reference proteome</keyword>
<dbReference type="AlphaFoldDB" id="A0A1D8UY79"/>
<dbReference type="KEGG" id="kba:A0U89_14755"/>
<dbReference type="EMBL" id="CP014675">
    <property type="protein sequence ID" value="AOX18546.1"/>
    <property type="molecule type" value="Genomic_DNA"/>
</dbReference>
<geneLocation type="plasmid" evidence="2">
    <name>pkb14400_1</name>
</geneLocation>
<keyword evidence="1" id="KW-0614">Plasmid</keyword>
<proteinExistence type="predicted"/>
<protein>
    <submittedName>
        <fullName evidence="1">Uncharacterized protein</fullName>
    </submittedName>
</protein>
<dbReference type="Proteomes" id="UP000179145">
    <property type="component" value="Plasmid pKB14400_1"/>
</dbReference>
<dbReference type="OrthoDB" id="8091495at2"/>
<name>A0A1D8UY79_9PROT</name>
<dbReference type="RefSeq" id="WP_070404013.1">
    <property type="nucleotide sequence ID" value="NZ_CP014675.1"/>
</dbReference>
<evidence type="ECO:0000313" key="2">
    <source>
        <dbReference type="Proteomes" id="UP000179145"/>
    </source>
</evidence>
<evidence type="ECO:0000313" key="1">
    <source>
        <dbReference type="EMBL" id="AOX18546.1"/>
    </source>
</evidence>
<reference evidence="1 2" key="1">
    <citation type="journal article" date="2016" name="Microb. Cell Fact.">
        <title>Dissection of exopolysaccharide biosynthesis in Kozakia baliensis.</title>
        <authorList>
            <person name="Brandt J.U."/>
            <person name="Jakob F."/>
            <person name="Behr J."/>
            <person name="Geissler A.J."/>
            <person name="Vogel R.F."/>
        </authorList>
    </citation>
    <scope>NUCLEOTIDE SEQUENCE [LARGE SCALE GENOMIC DNA]</scope>
    <source>
        <strain evidence="1 2">DSM 14400</strain>
        <plasmid evidence="2">Plasmid pkb14400_1</plasmid>
    </source>
</reference>
<organism evidence="1 2">
    <name type="scientific">Kozakia baliensis</name>
    <dbReference type="NCBI Taxonomy" id="153496"/>
    <lineage>
        <taxon>Bacteria</taxon>
        <taxon>Pseudomonadati</taxon>
        <taxon>Pseudomonadota</taxon>
        <taxon>Alphaproteobacteria</taxon>
        <taxon>Acetobacterales</taxon>
        <taxon>Acetobacteraceae</taxon>
        <taxon>Kozakia</taxon>
    </lineage>
</organism>
<gene>
    <name evidence="1" type="ORF">A0U89_14755</name>
</gene>
<sequence>MPAYRVKLGFWLRAYDSLEVDAQTPDDAIERARAAAREAMEKTVPPEHLDTDARREGLIVWIDQIGVPMENATIAEDIAFDDDRIHPQT</sequence>